<dbReference type="GO" id="GO:0003677">
    <property type="term" value="F:DNA binding"/>
    <property type="evidence" value="ECO:0007669"/>
    <property type="project" value="InterPro"/>
</dbReference>
<dbReference type="SUPFAM" id="SSF46689">
    <property type="entry name" value="Homeodomain-like"/>
    <property type="match status" value="1"/>
</dbReference>
<dbReference type="RefSeq" id="WP_134751820.1">
    <property type="nucleotide sequence ID" value="NZ_CP038149.1"/>
</dbReference>
<dbReference type="InterPro" id="IPR006120">
    <property type="entry name" value="Resolvase_HTH_dom"/>
</dbReference>
<evidence type="ECO:0000313" key="2">
    <source>
        <dbReference type="EMBL" id="QBQ99244.1"/>
    </source>
</evidence>
<dbReference type="Pfam" id="PF02796">
    <property type="entry name" value="HTH_7"/>
    <property type="match status" value="1"/>
</dbReference>
<reference evidence="2 3" key="1">
    <citation type="submission" date="2019-03" db="EMBL/GenBank/DDBJ databases">
        <title>Paraburkholderia sp. 7MH5, isolated from subtropical forest soil.</title>
        <authorList>
            <person name="Gao Z.-H."/>
            <person name="Qiu L.-H."/>
        </authorList>
    </citation>
    <scope>NUCLEOTIDE SEQUENCE [LARGE SCALE GENOMIC DNA]</scope>
    <source>
        <strain evidence="2 3">7MH5</strain>
    </source>
</reference>
<dbReference type="OrthoDB" id="9115152at2"/>
<evidence type="ECO:0000313" key="3">
    <source>
        <dbReference type="Proteomes" id="UP000295727"/>
    </source>
</evidence>
<dbReference type="Proteomes" id="UP000295727">
    <property type="component" value="Chromosome 2"/>
</dbReference>
<evidence type="ECO:0000259" key="1">
    <source>
        <dbReference type="Pfam" id="PF02796"/>
    </source>
</evidence>
<keyword evidence="3" id="KW-1185">Reference proteome</keyword>
<organism evidence="2 3">
    <name type="scientific">Paraburkholderia pallida</name>
    <dbReference type="NCBI Taxonomy" id="2547399"/>
    <lineage>
        <taxon>Bacteria</taxon>
        <taxon>Pseudomonadati</taxon>
        <taxon>Pseudomonadota</taxon>
        <taxon>Betaproteobacteria</taxon>
        <taxon>Burkholderiales</taxon>
        <taxon>Burkholderiaceae</taxon>
        <taxon>Paraburkholderia</taxon>
    </lineage>
</organism>
<dbReference type="KEGG" id="ppai:E1956_18745"/>
<feature type="domain" description="Resolvase HTH" evidence="1">
    <location>
        <begin position="2"/>
        <end position="37"/>
    </location>
</feature>
<dbReference type="Gene3D" id="1.10.10.60">
    <property type="entry name" value="Homeodomain-like"/>
    <property type="match status" value="1"/>
</dbReference>
<gene>
    <name evidence="2" type="ORF">E1956_18745</name>
</gene>
<dbReference type="EMBL" id="CP038149">
    <property type="protein sequence ID" value="QBQ99244.1"/>
    <property type="molecule type" value="Genomic_DNA"/>
</dbReference>
<dbReference type="AlphaFoldDB" id="A0A4P7CYD7"/>
<dbReference type="GO" id="GO:0000150">
    <property type="term" value="F:DNA strand exchange activity"/>
    <property type="evidence" value="ECO:0007669"/>
    <property type="project" value="InterPro"/>
</dbReference>
<accession>A0A4P7CYD7</accession>
<sequence length="183" mass="19530">MGRPSKLTDAQWEAIGKRILAGESAAALAREFGVSKAAISARVSKRHQAVKSVANQIVETERALSFLNVSEQMAARSLADDLKAISEHLAGAARFGAATAHRLSGIAHAEIGKIDDAEPLSKKSVVTLAGISTLTKMANEASEIPRDLLRANKEQIERLNNPEKGKIGSITRRIIDAKVVTSK</sequence>
<proteinExistence type="predicted"/>
<name>A0A4P7CYD7_9BURK</name>
<protein>
    <submittedName>
        <fullName evidence="2">Hin recombinase</fullName>
    </submittedName>
</protein>
<dbReference type="InterPro" id="IPR009057">
    <property type="entry name" value="Homeodomain-like_sf"/>
</dbReference>
<dbReference type="CDD" id="cd00569">
    <property type="entry name" value="HTH_Hin_like"/>
    <property type="match status" value="1"/>
</dbReference>